<dbReference type="PANTHER" id="PTHR11236">
    <property type="entry name" value="AMINOBENZOATE/ANTHRANILATE SYNTHASE"/>
    <property type="match status" value="1"/>
</dbReference>
<dbReference type="InterPro" id="IPR043131">
    <property type="entry name" value="BCAT-like_N"/>
</dbReference>
<dbReference type="InterPro" id="IPR036038">
    <property type="entry name" value="Aminotransferase-like"/>
</dbReference>
<name>A0ABT5WL76_9SPHN</name>
<dbReference type="Proteomes" id="UP001216253">
    <property type="component" value="Unassembled WGS sequence"/>
</dbReference>
<keyword evidence="7" id="KW-0808">Transferase</keyword>
<evidence type="ECO:0000313" key="8">
    <source>
        <dbReference type="Proteomes" id="UP001216253"/>
    </source>
</evidence>
<dbReference type="Gene3D" id="3.30.470.10">
    <property type="match status" value="1"/>
</dbReference>
<comment type="caution">
    <text evidence="7">The sequence shown here is derived from an EMBL/GenBank/DDBJ whole genome shotgun (WGS) entry which is preliminary data.</text>
</comment>
<sequence length="601" mass="64167">MPSPFVLLDDARPEGAADARLYRDPVETVIARRAEEVAPALERIGDLAAAGRELAGYIAYEAGLALEPRLAGLLPRRTGADGPLLWFGAFRGYETIPATAMPAWLARHAAAPGAAIGPLEPQVSLGAYARDFAGLREAITAGDIYQANLTFPLAGPYRGDPLSLYAAIRPAAEAGYGGVVHDGAHWLLSFSPELFFALRGRSARVKPMKGTRPRGRDAEHDHALRAELAASIKDRAENLMIVDLMRNDLSRVAEAGSVRVEAPFAVETYPTVHQMVSTVHGTLREGLGAVDLLRALFPCGSITGAPKIRAMELIAATERDPRGPYCGAIGRIDASGDAAFNVAIRTLRLAPGDGGGGRAVLGVGSAIVADSEALPEWRECLVKGGFVRQSAGEASPARFDLIETMRFTPEEGIVHLELHLERIKASAAELGFAFDRHAVRNAIQALCFDAERPAKLRLVAARSGAYSLELAEMPPPLPEPATVAVMRLPVDESDWRLRHKTSDRGFYAAGLAAARGAGADEVLFLRDDGRVTEGSFTNLFVERGDTLLTPPARLGLLPGVLRRALIDQGHAIEAELTLEDLAEGFLIGNGLRGLLPARLLT</sequence>
<dbReference type="InterPro" id="IPR005801">
    <property type="entry name" value="ADC_synthase"/>
</dbReference>
<dbReference type="Gene3D" id="3.20.10.10">
    <property type="entry name" value="D-amino Acid Aminotransferase, subunit A, domain 2"/>
    <property type="match status" value="1"/>
</dbReference>
<dbReference type="EMBL" id="JARESE010000010">
    <property type="protein sequence ID" value="MDE8650776.1"/>
    <property type="molecule type" value="Genomic_DNA"/>
</dbReference>
<evidence type="ECO:0000256" key="2">
    <source>
        <dbReference type="ARBA" id="ARBA00009320"/>
    </source>
</evidence>
<comment type="similarity">
    <text evidence="2">Belongs to the class-IV pyridoxal-phosphate-dependent aminotransferase family.</text>
</comment>
<keyword evidence="8" id="KW-1185">Reference proteome</keyword>
<dbReference type="PROSITE" id="PS00770">
    <property type="entry name" value="AA_TRANSFER_CLASS_4"/>
    <property type="match status" value="1"/>
</dbReference>
<dbReference type="NCBIfam" id="TIGR00553">
    <property type="entry name" value="pabB"/>
    <property type="match status" value="1"/>
</dbReference>
<organism evidence="7 8">
    <name type="scientific">Novosphingobium album</name>
    <name type="common">ex Liu et al. 2023</name>
    <dbReference type="NCBI Taxonomy" id="3031130"/>
    <lineage>
        <taxon>Bacteria</taxon>
        <taxon>Pseudomonadati</taxon>
        <taxon>Pseudomonadota</taxon>
        <taxon>Alphaproteobacteria</taxon>
        <taxon>Sphingomonadales</taxon>
        <taxon>Sphingomonadaceae</taxon>
        <taxon>Novosphingobium</taxon>
    </lineage>
</organism>
<dbReference type="SUPFAM" id="SSF56752">
    <property type="entry name" value="D-aminoacid aminotransferase-like PLP-dependent enzymes"/>
    <property type="match status" value="1"/>
</dbReference>
<dbReference type="InterPro" id="IPR001544">
    <property type="entry name" value="Aminotrans_IV"/>
</dbReference>
<keyword evidence="7" id="KW-0032">Aminotransferase</keyword>
<dbReference type="PANTHER" id="PTHR11236:SF50">
    <property type="entry name" value="AMINODEOXYCHORISMATE SYNTHASE COMPONENT 1"/>
    <property type="match status" value="1"/>
</dbReference>
<feature type="domain" description="Chorismate-utilising enzyme C-terminal" evidence="6">
    <location>
        <begin position="127"/>
        <end position="383"/>
    </location>
</feature>
<dbReference type="InterPro" id="IPR005802">
    <property type="entry name" value="ADC_synth_comp_1"/>
</dbReference>
<evidence type="ECO:0000256" key="1">
    <source>
        <dbReference type="ARBA" id="ARBA00001933"/>
    </source>
</evidence>
<accession>A0ABT5WL76</accession>
<evidence type="ECO:0000313" key="7">
    <source>
        <dbReference type="EMBL" id="MDE8650776.1"/>
    </source>
</evidence>
<reference evidence="7 8" key="1">
    <citation type="submission" date="2023-03" db="EMBL/GenBank/DDBJ databases">
        <title>NovoSphingobium album sp. nov. isolated from polycyclic aromatic hydrocarbons- and heavy-metal polluted soil.</title>
        <authorList>
            <person name="Liu Z."/>
            <person name="Wang K."/>
        </authorList>
    </citation>
    <scope>NUCLEOTIDE SEQUENCE [LARGE SCALE GENOMIC DNA]</scope>
    <source>
        <strain evidence="7 8">H3SJ31-1</strain>
    </source>
</reference>
<dbReference type="GO" id="GO:0046820">
    <property type="term" value="F:4-amino-4-deoxychorismate synthase activity"/>
    <property type="evidence" value="ECO:0007669"/>
    <property type="project" value="UniProtKB-EC"/>
</dbReference>
<dbReference type="SUPFAM" id="SSF56322">
    <property type="entry name" value="ADC synthase"/>
    <property type="match status" value="1"/>
</dbReference>
<dbReference type="InterPro" id="IPR043132">
    <property type="entry name" value="BCAT-like_C"/>
</dbReference>
<dbReference type="PRINTS" id="PR00095">
    <property type="entry name" value="ANTSNTHASEI"/>
</dbReference>
<evidence type="ECO:0000256" key="4">
    <source>
        <dbReference type="ARBA" id="ARBA00022898"/>
    </source>
</evidence>
<dbReference type="InterPro" id="IPR015890">
    <property type="entry name" value="Chorismate_C"/>
</dbReference>
<dbReference type="InterPro" id="IPR019999">
    <property type="entry name" value="Anth_synth_I-like"/>
</dbReference>
<evidence type="ECO:0000259" key="6">
    <source>
        <dbReference type="Pfam" id="PF00425"/>
    </source>
</evidence>
<evidence type="ECO:0000256" key="3">
    <source>
        <dbReference type="ARBA" id="ARBA00014472"/>
    </source>
</evidence>
<protein>
    <recommendedName>
        <fullName evidence="3">Probable branched-chain-amino-acid aminotransferase</fullName>
    </recommendedName>
</protein>
<dbReference type="Pfam" id="PF01063">
    <property type="entry name" value="Aminotran_4"/>
    <property type="match status" value="1"/>
</dbReference>
<proteinExistence type="inferred from homology"/>
<dbReference type="Gene3D" id="3.60.120.10">
    <property type="entry name" value="Anthranilate synthase"/>
    <property type="match status" value="1"/>
</dbReference>
<comment type="cofactor">
    <cofactor evidence="1 5">
        <name>pyridoxal 5'-phosphate</name>
        <dbReference type="ChEBI" id="CHEBI:597326"/>
    </cofactor>
</comment>
<dbReference type="Pfam" id="PF00425">
    <property type="entry name" value="Chorismate_bind"/>
    <property type="match status" value="1"/>
</dbReference>
<gene>
    <name evidence="7" type="primary">pabB</name>
    <name evidence="7" type="ORF">PYV00_03455</name>
</gene>
<keyword evidence="4 5" id="KW-0663">Pyridoxal phosphate</keyword>
<evidence type="ECO:0000256" key="5">
    <source>
        <dbReference type="RuleBase" id="RU004516"/>
    </source>
</evidence>
<dbReference type="InterPro" id="IPR018300">
    <property type="entry name" value="Aminotrans_IV_CS"/>
</dbReference>
<dbReference type="RefSeq" id="WP_275227020.1">
    <property type="nucleotide sequence ID" value="NZ_JARESE010000010.1"/>
</dbReference>